<dbReference type="InterPro" id="IPR036910">
    <property type="entry name" value="HMG_box_dom_sf"/>
</dbReference>
<dbReference type="InterPro" id="IPR009071">
    <property type="entry name" value="HMG_box_dom"/>
</dbReference>
<dbReference type="EMBL" id="AACS02000004">
    <property type="protein sequence ID" value="EAU85025.2"/>
    <property type="molecule type" value="Genomic_DNA"/>
</dbReference>
<evidence type="ECO:0000259" key="5">
    <source>
        <dbReference type="PROSITE" id="PS50118"/>
    </source>
</evidence>
<name>A8NW23_COPC7</name>
<evidence type="ECO:0000256" key="1">
    <source>
        <dbReference type="ARBA" id="ARBA00023125"/>
    </source>
</evidence>
<dbReference type="PROSITE" id="PS50118">
    <property type="entry name" value="HMG_BOX_2"/>
    <property type="match status" value="1"/>
</dbReference>
<dbReference type="Pfam" id="PF00505">
    <property type="entry name" value="HMG_box"/>
    <property type="match status" value="1"/>
</dbReference>
<gene>
    <name evidence="6" type="ORF">CC1G_04121</name>
</gene>
<feature type="DNA-binding region" description="HMG box" evidence="3">
    <location>
        <begin position="170"/>
        <end position="239"/>
    </location>
</feature>
<feature type="region of interest" description="Disordered" evidence="4">
    <location>
        <begin position="310"/>
        <end position="373"/>
    </location>
</feature>
<protein>
    <recommendedName>
        <fullName evidence="5">HMG box domain-containing protein</fullName>
    </recommendedName>
</protein>
<dbReference type="VEuPathDB" id="FungiDB:CC1G_04121"/>
<evidence type="ECO:0000313" key="7">
    <source>
        <dbReference type="Proteomes" id="UP000001861"/>
    </source>
</evidence>
<feature type="domain" description="HMG box" evidence="5">
    <location>
        <begin position="170"/>
        <end position="239"/>
    </location>
</feature>
<dbReference type="KEGG" id="cci:CC1G_04121"/>
<dbReference type="HOGENOM" id="CLU_034202_0_0_1"/>
<reference evidence="6 7" key="1">
    <citation type="journal article" date="2010" name="Proc. Natl. Acad. Sci. U.S.A.">
        <title>Insights into evolution of multicellular fungi from the assembled chromosomes of the mushroom Coprinopsis cinerea (Coprinus cinereus).</title>
        <authorList>
            <person name="Stajich J.E."/>
            <person name="Wilke S.K."/>
            <person name="Ahren D."/>
            <person name="Au C.H."/>
            <person name="Birren B.W."/>
            <person name="Borodovsky M."/>
            <person name="Burns C."/>
            <person name="Canback B."/>
            <person name="Casselton L.A."/>
            <person name="Cheng C.K."/>
            <person name="Deng J."/>
            <person name="Dietrich F.S."/>
            <person name="Fargo D.C."/>
            <person name="Farman M.L."/>
            <person name="Gathman A.C."/>
            <person name="Goldberg J."/>
            <person name="Guigo R."/>
            <person name="Hoegger P.J."/>
            <person name="Hooker J.B."/>
            <person name="Huggins A."/>
            <person name="James T.Y."/>
            <person name="Kamada T."/>
            <person name="Kilaru S."/>
            <person name="Kodira C."/>
            <person name="Kues U."/>
            <person name="Kupfer D."/>
            <person name="Kwan H.S."/>
            <person name="Lomsadze A."/>
            <person name="Li W."/>
            <person name="Lilly W.W."/>
            <person name="Ma L.J."/>
            <person name="Mackey A.J."/>
            <person name="Manning G."/>
            <person name="Martin F."/>
            <person name="Muraguchi H."/>
            <person name="Natvig D.O."/>
            <person name="Palmerini H."/>
            <person name="Ramesh M.A."/>
            <person name="Rehmeyer C.J."/>
            <person name="Roe B.A."/>
            <person name="Shenoy N."/>
            <person name="Stanke M."/>
            <person name="Ter-Hovhannisyan V."/>
            <person name="Tunlid A."/>
            <person name="Velagapudi R."/>
            <person name="Vision T.J."/>
            <person name="Zeng Q."/>
            <person name="Zolan M.E."/>
            <person name="Pukkila P.J."/>
        </authorList>
    </citation>
    <scope>NUCLEOTIDE SEQUENCE [LARGE SCALE GENOMIC DNA]</scope>
    <source>
        <strain evidence="7">Okayama-7 / 130 / ATCC MYA-4618 / FGSC 9003</strain>
    </source>
</reference>
<dbReference type="RefSeq" id="XP_001836808.2">
    <property type="nucleotide sequence ID" value="XM_001836756.2"/>
</dbReference>
<evidence type="ECO:0000313" key="6">
    <source>
        <dbReference type="EMBL" id="EAU85025.2"/>
    </source>
</evidence>
<dbReference type="Gene3D" id="1.10.30.10">
    <property type="entry name" value="High mobility group box domain"/>
    <property type="match status" value="1"/>
</dbReference>
<dbReference type="GeneID" id="6013360"/>
<dbReference type="OMA" id="DWNSCAT"/>
<proteinExistence type="predicted"/>
<accession>A8NW23</accession>
<dbReference type="Proteomes" id="UP000001861">
    <property type="component" value="Unassembled WGS sequence"/>
</dbReference>
<sequence length="524" mass="58167">MSISGLGEISSRSWAYDIRLQSPLDAFLKWAKGLVLIDALSKLKLTLALTFSPPLNARFSPRDPSPLSAPRRRPRAISRRMPVERTVKSWKMPESSSSCNQLVWTAPVAPTPSSEPTAFITEVDFDDGPPPLVDAPPYPPPGEFILFPPAEEKAPARKTPHSKKKPENHIPRPPNAFILFRSSFIKSQHVSTSVETNHSTLSKIIGMTWKNLSEAERQVWHAKAKVAQEEHRRKFPKYAFRPQQTKSKGGTTEKRKVREVEPKDLTRCKKIAELLVQGKKGDDLKAEIEEFDKHHVPQIITRFEAPITERTFQRSSSAPIPDTEVTAANKSFLPKSPAAKPRKVRSTSAQPTRCATPVQQVEPQQTQPAPMKQEPSFDFSTFSFETAASPASPFPCDPIAEQAAPTTFTGEPSFNPNLTINTNFMEQWSQCSSPVTPEASTDFLATPIGSPSFAPTVDPFDSMKSFNEFNPMFPTYQQQPLGSLCGDGFLGVGGDDFSHMINPVNPLGVGMDFSFMNEVPQYVF</sequence>
<dbReference type="InterPro" id="IPR051356">
    <property type="entry name" value="SOX/SOX-like_TF"/>
</dbReference>
<dbReference type="PANTHER" id="PTHR45789">
    <property type="entry name" value="FI18025P1"/>
    <property type="match status" value="1"/>
</dbReference>
<dbReference type="PANTHER" id="PTHR45789:SF2">
    <property type="entry name" value="FI18025P1"/>
    <property type="match status" value="1"/>
</dbReference>
<dbReference type="eggNOG" id="KOG0527">
    <property type="taxonomic scope" value="Eukaryota"/>
</dbReference>
<dbReference type="GO" id="GO:0000978">
    <property type="term" value="F:RNA polymerase II cis-regulatory region sequence-specific DNA binding"/>
    <property type="evidence" value="ECO:0007669"/>
    <property type="project" value="TreeGrafter"/>
</dbReference>
<dbReference type="InParanoid" id="A8NW23"/>
<comment type="caution">
    <text evidence="6">The sequence shown here is derived from an EMBL/GenBank/DDBJ whole genome shotgun (WGS) entry which is preliminary data.</text>
</comment>
<dbReference type="GO" id="GO:0000981">
    <property type="term" value="F:DNA-binding transcription factor activity, RNA polymerase II-specific"/>
    <property type="evidence" value="ECO:0007669"/>
    <property type="project" value="TreeGrafter"/>
</dbReference>
<keyword evidence="2 3" id="KW-0539">Nucleus</keyword>
<organism evidence="6 7">
    <name type="scientific">Coprinopsis cinerea (strain Okayama-7 / 130 / ATCC MYA-4618 / FGSC 9003)</name>
    <name type="common">Inky cap fungus</name>
    <name type="synonym">Hormographiella aspergillata</name>
    <dbReference type="NCBI Taxonomy" id="240176"/>
    <lineage>
        <taxon>Eukaryota</taxon>
        <taxon>Fungi</taxon>
        <taxon>Dikarya</taxon>
        <taxon>Basidiomycota</taxon>
        <taxon>Agaricomycotina</taxon>
        <taxon>Agaricomycetes</taxon>
        <taxon>Agaricomycetidae</taxon>
        <taxon>Agaricales</taxon>
        <taxon>Agaricineae</taxon>
        <taxon>Psathyrellaceae</taxon>
        <taxon>Coprinopsis</taxon>
    </lineage>
</organism>
<dbReference type="AlphaFoldDB" id="A8NW23"/>
<keyword evidence="1 3" id="KW-0238">DNA-binding</keyword>
<evidence type="ECO:0000256" key="2">
    <source>
        <dbReference type="ARBA" id="ARBA00023242"/>
    </source>
</evidence>
<dbReference type="GO" id="GO:0005634">
    <property type="term" value="C:nucleus"/>
    <property type="evidence" value="ECO:0007669"/>
    <property type="project" value="UniProtKB-UniRule"/>
</dbReference>
<dbReference type="SUPFAM" id="SSF47095">
    <property type="entry name" value="HMG-box"/>
    <property type="match status" value="1"/>
</dbReference>
<feature type="compositionally biased region" description="Low complexity" evidence="4">
    <location>
        <begin position="355"/>
        <end position="370"/>
    </location>
</feature>
<evidence type="ECO:0000256" key="3">
    <source>
        <dbReference type="PROSITE-ProRule" id="PRU00267"/>
    </source>
</evidence>
<dbReference type="SMART" id="SM00398">
    <property type="entry name" value="HMG"/>
    <property type="match status" value="1"/>
</dbReference>
<dbReference type="OrthoDB" id="6247875at2759"/>
<evidence type="ECO:0000256" key="4">
    <source>
        <dbReference type="SAM" id="MobiDB-lite"/>
    </source>
</evidence>
<dbReference type="CDD" id="cd01389">
    <property type="entry name" value="HMG-box_ROX1-like"/>
    <property type="match status" value="1"/>
</dbReference>
<keyword evidence="7" id="KW-1185">Reference proteome</keyword>